<dbReference type="Pfam" id="PF07686">
    <property type="entry name" value="V-set"/>
    <property type="match status" value="1"/>
</dbReference>
<dbReference type="Gene3D" id="2.60.40.10">
    <property type="entry name" value="Immunoglobulins"/>
    <property type="match status" value="1"/>
</dbReference>
<name>A0A8C2TTE1_COTJA</name>
<feature type="domain" description="Ig-like" evidence="1">
    <location>
        <begin position="68"/>
        <end position="140"/>
    </location>
</feature>
<dbReference type="InterPro" id="IPR036179">
    <property type="entry name" value="Ig-like_dom_sf"/>
</dbReference>
<protein>
    <recommendedName>
        <fullName evidence="1">Ig-like domain-containing protein</fullName>
    </recommendedName>
</protein>
<dbReference type="PROSITE" id="PS50835">
    <property type="entry name" value="IG_LIKE"/>
    <property type="match status" value="1"/>
</dbReference>
<organism evidence="2 3">
    <name type="scientific">Coturnix japonica</name>
    <name type="common">Japanese quail</name>
    <name type="synonym">Coturnix coturnix japonica</name>
    <dbReference type="NCBI Taxonomy" id="93934"/>
    <lineage>
        <taxon>Eukaryota</taxon>
        <taxon>Metazoa</taxon>
        <taxon>Chordata</taxon>
        <taxon>Craniata</taxon>
        <taxon>Vertebrata</taxon>
        <taxon>Euteleostomi</taxon>
        <taxon>Archelosauria</taxon>
        <taxon>Archosauria</taxon>
        <taxon>Dinosauria</taxon>
        <taxon>Saurischia</taxon>
        <taxon>Theropoda</taxon>
        <taxon>Coelurosauria</taxon>
        <taxon>Aves</taxon>
        <taxon>Neognathae</taxon>
        <taxon>Galloanserae</taxon>
        <taxon>Galliformes</taxon>
        <taxon>Phasianidae</taxon>
        <taxon>Perdicinae</taxon>
        <taxon>Coturnix</taxon>
    </lineage>
</organism>
<reference evidence="2" key="3">
    <citation type="submission" date="2025-09" db="UniProtKB">
        <authorList>
            <consortium name="Ensembl"/>
        </authorList>
    </citation>
    <scope>IDENTIFICATION</scope>
</reference>
<dbReference type="Proteomes" id="UP000694412">
    <property type="component" value="Chromosome 25"/>
</dbReference>
<evidence type="ECO:0000313" key="3">
    <source>
        <dbReference type="Proteomes" id="UP000694412"/>
    </source>
</evidence>
<reference evidence="2" key="1">
    <citation type="submission" date="2015-11" db="EMBL/GenBank/DDBJ databases">
        <authorList>
            <consortium name="International Coturnix japonica Genome Analysis Consortium"/>
            <person name="Warren W."/>
            <person name="Burt D.W."/>
            <person name="Antin P.B."/>
            <person name="Lanford R."/>
            <person name="Gros J."/>
            <person name="Wilson R.K."/>
        </authorList>
    </citation>
    <scope>NUCLEOTIDE SEQUENCE [LARGE SCALE GENOMIC DNA]</scope>
</reference>
<dbReference type="AlphaFoldDB" id="A0A8C2TTE1"/>
<evidence type="ECO:0000313" key="2">
    <source>
        <dbReference type="Ensembl" id="ENSCJPP00005018637.1"/>
    </source>
</evidence>
<keyword evidence="3" id="KW-1185">Reference proteome</keyword>
<dbReference type="Ensembl" id="ENSCJPT00005025891.1">
    <property type="protein sequence ID" value="ENSCJPP00005018637.1"/>
    <property type="gene ID" value="ENSCJPG00005015161.1"/>
</dbReference>
<dbReference type="SUPFAM" id="SSF48726">
    <property type="entry name" value="Immunoglobulin"/>
    <property type="match status" value="1"/>
</dbReference>
<sequence length="228" mass="25318">MAVWIRIGGGVRTSALPIAPAPLLWLQPYYILCHLPPSSQGPHYTPTQSPMEPPHGTHYRIADRLWDVNWYRELQGNRLHSIYQSLNSSRSDGKYSVMVRAEGLFSLYISAVQLEDSGFYYCSSTAYPFEFGNGTRLVVTGEYWDILGTKQVGDEDTARCCRAPALPSPHQCPHCLQVLQSPLSPSCCLWIWSCVSHPQLPSLCSATSMMSLRDGTSSIGTTAMSVTR</sequence>
<dbReference type="InterPro" id="IPR007110">
    <property type="entry name" value="Ig-like_dom"/>
</dbReference>
<proteinExistence type="predicted"/>
<evidence type="ECO:0000259" key="1">
    <source>
        <dbReference type="PROSITE" id="PS50835"/>
    </source>
</evidence>
<accession>A0A8C2TTE1</accession>
<dbReference type="InterPro" id="IPR003599">
    <property type="entry name" value="Ig_sub"/>
</dbReference>
<dbReference type="CDD" id="cd00099">
    <property type="entry name" value="IgV"/>
    <property type="match status" value="1"/>
</dbReference>
<dbReference type="InterPro" id="IPR013106">
    <property type="entry name" value="Ig_V-set"/>
</dbReference>
<dbReference type="InterPro" id="IPR013783">
    <property type="entry name" value="Ig-like_fold"/>
</dbReference>
<dbReference type="SMART" id="SM00409">
    <property type="entry name" value="IG"/>
    <property type="match status" value="1"/>
</dbReference>
<reference evidence="2" key="2">
    <citation type="submission" date="2025-08" db="UniProtKB">
        <authorList>
            <consortium name="Ensembl"/>
        </authorList>
    </citation>
    <scope>IDENTIFICATION</scope>
</reference>
<dbReference type="GeneTree" id="ENSGT01000000215168"/>